<dbReference type="PROSITE" id="PS01095">
    <property type="entry name" value="GH18_1"/>
    <property type="match status" value="1"/>
</dbReference>
<comment type="caution">
    <text evidence="9">The sequence shown here is derived from an EMBL/GenBank/DDBJ whole genome shotgun (WGS) entry which is preliminary data.</text>
</comment>
<organism evidence="9 10">
    <name type="scientific">Dyella nitratireducens</name>
    <dbReference type="NCBI Taxonomy" id="1849580"/>
    <lineage>
        <taxon>Bacteria</taxon>
        <taxon>Pseudomonadati</taxon>
        <taxon>Pseudomonadota</taxon>
        <taxon>Gammaproteobacteria</taxon>
        <taxon>Lysobacterales</taxon>
        <taxon>Rhodanobacteraceae</taxon>
        <taxon>Dyella</taxon>
    </lineage>
</organism>
<dbReference type="SUPFAM" id="SSF51101">
    <property type="entry name" value="Mannose-binding lectins"/>
    <property type="match status" value="1"/>
</dbReference>
<dbReference type="EC" id="3.2.1.14" evidence="2"/>
<dbReference type="SUPFAM" id="SSF51445">
    <property type="entry name" value="(Trans)glycosidases"/>
    <property type="match status" value="1"/>
</dbReference>
<evidence type="ECO:0000259" key="7">
    <source>
        <dbReference type="Pfam" id="PF00704"/>
    </source>
</evidence>
<evidence type="ECO:0000256" key="4">
    <source>
        <dbReference type="ARBA" id="ARBA00023295"/>
    </source>
</evidence>
<accession>A0ABQ1GCL2</accession>
<evidence type="ECO:0000256" key="5">
    <source>
        <dbReference type="RuleBase" id="RU000489"/>
    </source>
</evidence>
<evidence type="ECO:0000313" key="10">
    <source>
        <dbReference type="Proteomes" id="UP000620046"/>
    </source>
</evidence>
<dbReference type="InterPro" id="IPR036404">
    <property type="entry name" value="Jacalin-like_lectin_dom_sf"/>
</dbReference>
<dbReference type="Pfam" id="PF00704">
    <property type="entry name" value="Glyco_hydro_18"/>
    <property type="match status" value="1"/>
</dbReference>
<evidence type="ECO:0000256" key="3">
    <source>
        <dbReference type="ARBA" id="ARBA00022801"/>
    </source>
</evidence>
<dbReference type="RefSeq" id="WP_188795573.1">
    <property type="nucleotide sequence ID" value="NZ_BMJA01000002.1"/>
</dbReference>
<comment type="similarity">
    <text evidence="6">Belongs to the glycosyl hydrolase 18 family.</text>
</comment>
<sequence>MEKNIFNGAIGAWIDSELHPAGATSPSSPNSNFVSMRLNGVYKTLDYLCIAWYGVDMTNPQQPTISTGNAGLQMIVADAKSQNPSIKLFATLAWTDQIFQDLQTIIGNPATLAAFASNIASYLGNNHMDGFDIDWEYPISNLTPAQCAAWLNALRKAFGATYFISISPATTSGLDSNAVNSNCDIINLQTYSGFTSARDFVDIGIHPSLLGFGAKFESKGGGDPNPYENAYQAYRKYMAGFTAKGAHYPYKTTCTWRLDSGNWSFEQGQQMLYRLYIKGGPVSVPFDDGAIVSAQTTATLMQNIAVRTGEVVDAIQTSNQNNDGTYVVEMLEHGGVTVPTQSSISLPDGLKQFKYVTGYWYGNHVIVQITINNTSYPRSISPSVSGTQETSISAPSGKTIVAFSGTTQKVLLAGGGYTWVLSSIEAVFG</sequence>
<gene>
    <name evidence="9" type="ORF">GCM10010981_33000</name>
</gene>
<dbReference type="Proteomes" id="UP000620046">
    <property type="component" value="Unassembled WGS sequence"/>
</dbReference>
<evidence type="ECO:0000256" key="1">
    <source>
        <dbReference type="ARBA" id="ARBA00000822"/>
    </source>
</evidence>
<keyword evidence="3 5" id="KW-0378">Hydrolase</keyword>
<dbReference type="Gene3D" id="3.20.20.80">
    <property type="entry name" value="Glycosidases"/>
    <property type="match status" value="1"/>
</dbReference>
<reference evidence="10" key="1">
    <citation type="journal article" date="2019" name="Int. J. Syst. Evol. Microbiol.">
        <title>The Global Catalogue of Microorganisms (GCM) 10K type strain sequencing project: providing services to taxonomists for standard genome sequencing and annotation.</title>
        <authorList>
            <consortium name="The Broad Institute Genomics Platform"/>
            <consortium name="The Broad Institute Genome Sequencing Center for Infectious Disease"/>
            <person name="Wu L."/>
            <person name="Ma J."/>
        </authorList>
    </citation>
    <scope>NUCLEOTIDE SEQUENCE [LARGE SCALE GENOMIC DNA]</scope>
    <source>
        <strain evidence="10">CGMCC 1.15439</strain>
    </source>
</reference>
<keyword evidence="4 5" id="KW-0326">Glycosidase</keyword>
<dbReference type="Pfam" id="PF01419">
    <property type="entry name" value="Jacalin"/>
    <property type="match status" value="1"/>
</dbReference>
<proteinExistence type="inferred from homology"/>
<dbReference type="PANTHER" id="PTHR11177:SF317">
    <property type="entry name" value="CHITINASE 12-RELATED"/>
    <property type="match status" value="1"/>
</dbReference>
<dbReference type="InterPro" id="IPR017853">
    <property type="entry name" value="GH"/>
</dbReference>
<name>A0ABQ1GCL2_9GAMM</name>
<dbReference type="PANTHER" id="PTHR11177">
    <property type="entry name" value="CHITINASE"/>
    <property type="match status" value="1"/>
</dbReference>
<protein>
    <recommendedName>
        <fullName evidence="2">chitinase</fullName>
        <ecNumber evidence="2">3.2.1.14</ecNumber>
    </recommendedName>
</protein>
<dbReference type="InterPro" id="IPR001223">
    <property type="entry name" value="Glyco_hydro18_cat"/>
</dbReference>
<dbReference type="InterPro" id="IPR001579">
    <property type="entry name" value="Glyco_hydro_18_chit_AS"/>
</dbReference>
<evidence type="ECO:0000259" key="8">
    <source>
        <dbReference type="Pfam" id="PF01419"/>
    </source>
</evidence>
<feature type="domain" description="GH18" evidence="7">
    <location>
        <begin position="45"/>
        <end position="213"/>
    </location>
</feature>
<evidence type="ECO:0000256" key="2">
    <source>
        <dbReference type="ARBA" id="ARBA00012729"/>
    </source>
</evidence>
<dbReference type="InterPro" id="IPR050314">
    <property type="entry name" value="Glycosyl_Hydrlase_18"/>
</dbReference>
<evidence type="ECO:0000256" key="6">
    <source>
        <dbReference type="RuleBase" id="RU004453"/>
    </source>
</evidence>
<dbReference type="Gene3D" id="2.100.10.30">
    <property type="entry name" value="Jacalin-like lectin domain"/>
    <property type="match status" value="1"/>
</dbReference>
<keyword evidence="10" id="KW-1185">Reference proteome</keyword>
<comment type="catalytic activity">
    <reaction evidence="1">
        <text>Random endo-hydrolysis of N-acetyl-beta-D-glucosaminide (1-&gt;4)-beta-linkages in chitin and chitodextrins.</text>
        <dbReference type="EC" id="3.2.1.14"/>
    </reaction>
</comment>
<evidence type="ECO:0000313" key="9">
    <source>
        <dbReference type="EMBL" id="GGA41196.1"/>
    </source>
</evidence>
<feature type="domain" description="Jacalin-type lectin" evidence="8">
    <location>
        <begin position="283"/>
        <end position="413"/>
    </location>
</feature>
<dbReference type="EMBL" id="BMJA01000002">
    <property type="protein sequence ID" value="GGA41196.1"/>
    <property type="molecule type" value="Genomic_DNA"/>
</dbReference>
<dbReference type="InterPro" id="IPR001229">
    <property type="entry name" value="Jacalin-like_lectin_dom"/>
</dbReference>